<dbReference type="CDD" id="cd07930">
    <property type="entry name" value="bacterial_phosphagen_kinase"/>
    <property type="match status" value="1"/>
</dbReference>
<organism evidence="10 11">
    <name type="scientific">Desulforudis audaxviator (strain MP104C)</name>
    <dbReference type="NCBI Taxonomy" id="477974"/>
    <lineage>
        <taxon>Bacteria</taxon>
        <taxon>Bacillati</taxon>
        <taxon>Bacillota</taxon>
        <taxon>Clostridia</taxon>
        <taxon>Thermoanaerobacterales</taxon>
        <taxon>Candidatus Desulforudaceae</taxon>
        <taxon>Candidatus Desulforudis</taxon>
    </lineage>
</organism>
<comment type="caution">
    <text evidence="5">Lacks conserved residue(s) required for the propagation of feature annotation.</text>
</comment>
<reference evidence="10 11" key="2">
    <citation type="journal article" date="2008" name="Science">
        <title>Environmental genomics reveals a single-species ecosystem deep within Earth.</title>
        <authorList>
            <person name="Chivian D."/>
            <person name="Brodie E.L."/>
            <person name="Alm E.J."/>
            <person name="Culley D.E."/>
            <person name="Dehal P.S."/>
            <person name="Desantis T.Z."/>
            <person name="Gihring T.M."/>
            <person name="Lapidus A."/>
            <person name="Lin L.H."/>
            <person name="Lowry S.R."/>
            <person name="Moser D.P."/>
            <person name="Richardson P.M."/>
            <person name="Southam G."/>
            <person name="Wanger G."/>
            <person name="Pratt L.M."/>
            <person name="Andersen G.L."/>
            <person name="Hazen T.C."/>
            <person name="Brockman F.J."/>
            <person name="Arkin A.P."/>
            <person name="Onstott T.C."/>
        </authorList>
    </citation>
    <scope>NUCLEOTIDE SEQUENCE [LARGE SCALE GENOMIC DNA]</scope>
    <source>
        <strain evidence="10 11">MP104C</strain>
    </source>
</reference>
<dbReference type="NCBIfam" id="NF002194">
    <property type="entry name" value="PRK01059.1-4"/>
    <property type="match status" value="1"/>
</dbReference>
<gene>
    <name evidence="5" type="primary">mcsB</name>
    <name evidence="10" type="ordered locus">Daud_0180</name>
</gene>
<dbReference type="AlphaFoldDB" id="B1I0S3"/>
<protein>
    <recommendedName>
        <fullName evidence="5">Protein-arginine kinase</fullName>
        <ecNumber evidence="5">2.7.14.1</ecNumber>
    </recommendedName>
</protein>
<evidence type="ECO:0000256" key="8">
    <source>
        <dbReference type="SAM" id="MobiDB-lite"/>
    </source>
</evidence>
<sequence>MSLKNTLQSPYSQWMEDDAPESDVVISSRARLARSLAGYPFPHRLSPEQAEQVIQAVSLAVRNAEFRTRFGDVELVRMTELSPVDRWILVEKHLISPGFLKNTGSSFEYKGLVLTPDEQLSIMVNEEDHLRIQCLFPGLQLEAAARTADEADSLLEKTLDFAFSDRIGYLTACPTNVGTGLRASVMVHLPGLVLLGQVKEVLTTVSRLGLTVRGLFGEGTDAVGNLFQVSNQVTLGHRESEITGNLASVTRQVIEQERSARQQLVRQMPVVMRDRVGRALGILKHAHTLGVEEAMRLISDVRLGVMAGLLKGPPSRVLLELMVITRPSYLVRVSGRELSPPEWDELRATLVRELVNAHSGEHPGAQDGRDTGRRPEEKKKI</sequence>
<dbReference type="PROSITE" id="PS51510">
    <property type="entry name" value="PHOSPHAGEN_KINASE_C"/>
    <property type="match status" value="1"/>
</dbReference>
<keyword evidence="11" id="KW-1185">Reference proteome</keyword>
<dbReference type="eggNOG" id="COG3869">
    <property type="taxonomic scope" value="Bacteria"/>
</dbReference>
<evidence type="ECO:0000313" key="10">
    <source>
        <dbReference type="EMBL" id="ACA58744.1"/>
    </source>
</evidence>
<accession>B1I0S3</accession>
<dbReference type="STRING" id="477974.Daud_0180"/>
<dbReference type="InterPro" id="IPR022414">
    <property type="entry name" value="ATP-guanido_PTrfase_cat"/>
</dbReference>
<dbReference type="InterPro" id="IPR023660">
    <property type="entry name" value="Arg_Kinase"/>
</dbReference>
<feature type="region of interest" description="Disordered" evidence="8">
    <location>
        <begin position="357"/>
        <end position="381"/>
    </location>
</feature>
<dbReference type="Pfam" id="PF00217">
    <property type="entry name" value="ATP-gua_Ptrans"/>
    <property type="match status" value="1"/>
</dbReference>
<dbReference type="KEGG" id="dau:Daud_0180"/>
<dbReference type="GO" id="GO:1990424">
    <property type="term" value="F:protein arginine kinase activity"/>
    <property type="evidence" value="ECO:0007669"/>
    <property type="project" value="UniProtKB-EC"/>
</dbReference>
<comment type="function">
    <text evidence="5">Catalyzes the specific phosphorylation of arginine residues in proteins.</text>
</comment>
<name>B1I0S3_DESAP</name>
<feature type="binding site" evidence="6">
    <location>
        <begin position="27"/>
        <end position="31"/>
    </location>
    <ligand>
        <name>ATP</name>
        <dbReference type="ChEBI" id="CHEBI:30616"/>
    </ligand>
</feature>
<feature type="compositionally biased region" description="Basic and acidic residues" evidence="8">
    <location>
        <begin position="367"/>
        <end position="381"/>
    </location>
</feature>
<dbReference type="InterPro" id="IPR014746">
    <property type="entry name" value="Gln_synth/guanido_kin_cat_dom"/>
</dbReference>
<dbReference type="RefSeq" id="WP_012301337.1">
    <property type="nucleotide sequence ID" value="NC_010424.1"/>
</dbReference>
<dbReference type="PANTHER" id="PTHR11547:SF38">
    <property type="entry name" value="ARGININE KINASE 1-RELATED"/>
    <property type="match status" value="1"/>
</dbReference>
<evidence type="ECO:0000256" key="1">
    <source>
        <dbReference type="ARBA" id="ARBA00022679"/>
    </source>
</evidence>
<keyword evidence="2 5" id="KW-0547">Nucleotide-binding</keyword>
<feature type="binding site" evidence="5 6">
    <location>
        <position position="131"/>
    </location>
    <ligand>
        <name>ATP</name>
        <dbReference type="ChEBI" id="CHEBI:30616"/>
    </ligand>
</feature>
<proteinExistence type="inferred from homology"/>
<feature type="binding site" evidence="5 6">
    <location>
        <begin position="213"/>
        <end position="218"/>
    </location>
    <ligand>
        <name>ATP</name>
        <dbReference type="ChEBI" id="CHEBI:30616"/>
    </ligand>
</feature>
<dbReference type="GO" id="GO:0004111">
    <property type="term" value="F:creatine kinase activity"/>
    <property type="evidence" value="ECO:0007669"/>
    <property type="project" value="InterPro"/>
</dbReference>
<dbReference type="PROSITE" id="PS00112">
    <property type="entry name" value="PHOSPHAGEN_KINASE"/>
    <property type="match status" value="1"/>
</dbReference>
<keyword evidence="1 5" id="KW-0808">Transferase</keyword>
<feature type="domain" description="Phosphagen kinase C-terminal" evidence="9">
    <location>
        <begin position="24"/>
        <end position="260"/>
    </location>
</feature>
<feature type="binding site" evidence="5 6">
    <location>
        <position position="93"/>
    </location>
    <ligand>
        <name>ATP</name>
        <dbReference type="ChEBI" id="CHEBI:30616"/>
    </ligand>
</feature>
<dbReference type="SUPFAM" id="SSF55931">
    <property type="entry name" value="Glutamine synthetase/guanido kinase"/>
    <property type="match status" value="1"/>
</dbReference>
<comment type="similarity">
    <text evidence="5 6 7">Belongs to the ATP:guanido phosphotransferase family.</text>
</comment>
<keyword evidence="3 5" id="KW-0418">Kinase</keyword>
<dbReference type="Gene3D" id="3.30.590.10">
    <property type="entry name" value="Glutamine synthetase/guanido kinase, catalytic domain"/>
    <property type="match status" value="1"/>
</dbReference>
<evidence type="ECO:0000256" key="5">
    <source>
        <dbReference type="HAMAP-Rule" id="MF_00602"/>
    </source>
</evidence>
<evidence type="ECO:0000256" key="7">
    <source>
        <dbReference type="RuleBase" id="RU000505"/>
    </source>
</evidence>
<dbReference type="OrthoDB" id="9791353at2"/>
<evidence type="ECO:0000256" key="6">
    <source>
        <dbReference type="PROSITE-ProRule" id="PRU00843"/>
    </source>
</evidence>
<comment type="catalytic activity">
    <reaction evidence="5">
        <text>L-arginyl-[protein] + ATP = N(omega)-phospho-L-arginyl-[protein] + ADP + H(+)</text>
        <dbReference type="Rhea" id="RHEA:43384"/>
        <dbReference type="Rhea" id="RHEA-COMP:10532"/>
        <dbReference type="Rhea" id="RHEA-COMP:10533"/>
        <dbReference type="ChEBI" id="CHEBI:15378"/>
        <dbReference type="ChEBI" id="CHEBI:29965"/>
        <dbReference type="ChEBI" id="CHEBI:30616"/>
        <dbReference type="ChEBI" id="CHEBI:83226"/>
        <dbReference type="ChEBI" id="CHEBI:456216"/>
        <dbReference type="EC" id="2.7.14.1"/>
    </reaction>
</comment>
<dbReference type="HOGENOM" id="CLU_066591_1_0_9"/>
<dbReference type="InterPro" id="IPR000749">
    <property type="entry name" value="ATP-guanido_PTrfase"/>
</dbReference>
<evidence type="ECO:0000259" key="9">
    <source>
        <dbReference type="PROSITE" id="PS51510"/>
    </source>
</evidence>
<dbReference type="GO" id="GO:0005524">
    <property type="term" value="F:ATP binding"/>
    <property type="evidence" value="ECO:0007669"/>
    <property type="project" value="UniProtKB-UniRule"/>
</dbReference>
<dbReference type="HAMAP" id="MF_00602">
    <property type="entry name" value="Prot_Arg_kinase"/>
    <property type="match status" value="1"/>
</dbReference>
<dbReference type="GO" id="GO:0046314">
    <property type="term" value="P:phosphocreatine biosynthetic process"/>
    <property type="evidence" value="ECO:0007669"/>
    <property type="project" value="InterPro"/>
</dbReference>
<keyword evidence="4 5" id="KW-0067">ATP-binding</keyword>
<dbReference type="PANTHER" id="PTHR11547">
    <property type="entry name" value="ARGININE OR CREATINE KINASE"/>
    <property type="match status" value="1"/>
</dbReference>
<evidence type="ECO:0000256" key="2">
    <source>
        <dbReference type="ARBA" id="ARBA00022741"/>
    </source>
</evidence>
<dbReference type="InterPro" id="IPR022415">
    <property type="entry name" value="ATP-guanido_PTrfase_AS"/>
</dbReference>
<dbReference type="EMBL" id="CP000860">
    <property type="protein sequence ID" value="ACA58744.1"/>
    <property type="molecule type" value="Genomic_DNA"/>
</dbReference>
<dbReference type="Proteomes" id="UP000008544">
    <property type="component" value="Chromosome"/>
</dbReference>
<feature type="binding site" evidence="5 6">
    <location>
        <begin position="182"/>
        <end position="186"/>
    </location>
    <ligand>
        <name>ATP</name>
        <dbReference type="ChEBI" id="CHEBI:30616"/>
    </ligand>
</feature>
<evidence type="ECO:0000256" key="4">
    <source>
        <dbReference type="ARBA" id="ARBA00022840"/>
    </source>
</evidence>
<evidence type="ECO:0000313" key="11">
    <source>
        <dbReference type="Proteomes" id="UP000008544"/>
    </source>
</evidence>
<dbReference type="GO" id="GO:0005615">
    <property type="term" value="C:extracellular space"/>
    <property type="evidence" value="ECO:0007669"/>
    <property type="project" value="TreeGrafter"/>
</dbReference>
<reference evidence="11" key="1">
    <citation type="submission" date="2007-10" db="EMBL/GenBank/DDBJ databases">
        <title>Complete sequence of chromosome of Desulforudis audaxviator MP104C.</title>
        <authorList>
            <person name="Copeland A."/>
            <person name="Lucas S."/>
            <person name="Lapidus A."/>
            <person name="Barry K."/>
            <person name="Glavina del Rio T."/>
            <person name="Dalin E."/>
            <person name="Tice H."/>
            <person name="Bruce D."/>
            <person name="Pitluck S."/>
            <person name="Lowry S.R."/>
            <person name="Larimer F."/>
            <person name="Land M.L."/>
            <person name="Hauser L."/>
            <person name="Kyrpides N."/>
            <person name="Ivanova N.N."/>
            <person name="Richardson P."/>
        </authorList>
    </citation>
    <scope>NUCLEOTIDE SEQUENCE [LARGE SCALE GENOMIC DNA]</scope>
    <source>
        <strain evidence="11">MP104C</strain>
    </source>
</reference>
<dbReference type="EC" id="2.7.14.1" evidence="5"/>
<evidence type="ECO:0000256" key="3">
    <source>
        <dbReference type="ARBA" id="ARBA00022777"/>
    </source>
</evidence>